<dbReference type="Pfam" id="PF13432">
    <property type="entry name" value="TPR_16"/>
    <property type="match status" value="1"/>
</dbReference>
<dbReference type="SUPFAM" id="SSF48452">
    <property type="entry name" value="TPR-like"/>
    <property type="match status" value="1"/>
</dbReference>
<dbReference type="PROSITE" id="PS50005">
    <property type="entry name" value="TPR"/>
    <property type="match status" value="1"/>
</dbReference>
<dbReference type="RefSeq" id="WP_023850448.1">
    <property type="nucleotide sequence ID" value="NZ_CP047166.1"/>
</dbReference>
<evidence type="ECO:0000313" key="2">
    <source>
        <dbReference type="EMBL" id="QRF66998.1"/>
    </source>
</evidence>
<organism evidence="2 3">
    <name type="scientific">Ponticoccus alexandrii</name>
    <dbReference type="NCBI Taxonomy" id="1943633"/>
    <lineage>
        <taxon>Bacteria</taxon>
        <taxon>Pseudomonadati</taxon>
        <taxon>Pseudomonadota</taxon>
        <taxon>Alphaproteobacteria</taxon>
        <taxon>Rhodobacterales</taxon>
        <taxon>Roseobacteraceae</taxon>
        <taxon>Ponticoccus</taxon>
    </lineage>
</organism>
<dbReference type="InterPro" id="IPR019734">
    <property type="entry name" value="TPR_rpt"/>
</dbReference>
<dbReference type="EMBL" id="CP047166">
    <property type="protein sequence ID" value="QRF66998.1"/>
    <property type="molecule type" value="Genomic_DNA"/>
</dbReference>
<accession>A0ABX7FBA9</accession>
<dbReference type="Gene3D" id="1.25.40.10">
    <property type="entry name" value="Tetratricopeptide repeat domain"/>
    <property type="match status" value="1"/>
</dbReference>
<keyword evidence="3" id="KW-1185">Reference proteome</keyword>
<reference evidence="2 3" key="1">
    <citation type="submission" date="2019-12" db="EMBL/GenBank/DDBJ databases">
        <title>Complete Genome Sequence of a Quorum-Sensing Bacterium,Rhodobacteraceae bacterium C31, Isolated from a marine microalgae symbiotic bacteria.</title>
        <authorList>
            <person name="Zhang Y."/>
        </authorList>
    </citation>
    <scope>NUCLEOTIDE SEQUENCE [LARGE SCALE GENOMIC DNA]</scope>
    <source>
        <strain evidence="2 3">C31</strain>
    </source>
</reference>
<sequence>MNAPVKPRTTTPFDRKMAQAKKLRAEQDFEQAALLYGEAAAMLPNAKAGLFMAMCQRDAGRTEEALSSYRSYADRNPRDFDGWCGLGVLLKRLGRYEEAIGPMQRALALRDDAPARNTLIASLWRVGRKEEAQTEGHRNLILKHRLAQEVFEASPSKDLTVKPGGRGFDPERRNRNIISFSLWGDRPEYITGALVNAQIAQHLYVRWTPRFYCDTSVPQDARDALKAYGAQVVLMTGKDDAAIRPMWRFLASDDPDINVFVCRDADSRVNAKELLAVTDWLNSGCRFHIMRDHIYHHELILAGMWGGMAGILPNMRDWLRSSPKYFDNKFGDQAFLADMLWPLIYRDAKIHDTYYRFPKAGPFPDGYDLPGLIHVGGGTKNMPHWSNYVHLPRGT</sequence>
<protein>
    <submittedName>
        <fullName evidence="2">Tetratricopeptide repeat protein</fullName>
    </submittedName>
</protein>
<dbReference type="Proteomes" id="UP000596387">
    <property type="component" value="Chromosome"/>
</dbReference>
<name>A0ABX7FBA9_9RHOB</name>
<proteinExistence type="predicted"/>
<dbReference type="InterPro" id="IPR011990">
    <property type="entry name" value="TPR-like_helical_dom_sf"/>
</dbReference>
<gene>
    <name evidence="2" type="ORF">GQA70_12135</name>
</gene>
<keyword evidence="1" id="KW-0802">TPR repeat</keyword>
<evidence type="ECO:0000313" key="3">
    <source>
        <dbReference type="Proteomes" id="UP000596387"/>
    </source>
</evidence>
<feature type="repeat" description="TPR" evidence="1">
    <location>
        <begin position="80"/>
        <end position="113"/>
    </location>
</feature>
<evidence type="ECO:0000256" key="1">
    <source>
        <dbReference type="PROSITE-ProRule" id="PRU00339"/>
    </source>
</evidence>